<dbReference type="RefSeq" id="WP_264512279.1">
    <property type="nucleotide sequence ID" value="NZ_JAPDDR010000003.1"/>
</dbReference>
<dbReference type="SMART" id="SM00849">
    <property type="entry name" value="Lactamase_B"/>
    <property type="match status" value="1"/>
</dbReference>
<feature type="transmembrane region" description="Helical" evidence="6">
    <location>
        <begin position="51"/>
        <end position="71"/>
    </location>
</feature>
<keyword evidence="2" id="KW-1003">Cell membrane</keyword>
<sequence>MAGRLRRTVERHPLLWVALVAASAVVAVDGRPLQGLIGLALFTGLILLARQWRIALAALAFALLACQLYGLRWATQIKERSAIERERVRSAEITARIESDPRSSGRGWAALVEVERGGEGLVWFRGEGTAPPRGATISAKGRFLPFPQQRNPGTFDVASWLYRQGAWGSFDATSEAFEAKPPPPLIRMQEGLRENFRHSVTKGLDPAGPEAAVIRAMVLGDYPEGAESLVEVYRASGTLHAFSVSGMHVAMVGLIGWFVLKLLGVPRRGAVLILLTGMLAYAWVTGMKPPAVRSVIMAAALLGAFLVRRRPDLLNALGFALLAAVLTNGHLIFQIGVQLSFGVVFVIGIGTAVAARLFTWIEKREPYLPRPLYGKARALWLWVREWTASALAASTAASIGSVPLTLWHFGFVAPVSILASPLVGVLVLGLMALALVAVVFSPFPALQMTVNKANGHVANGCTRMAAFFAGVQGGNSTLPRGRPAENFMVVFDPGYGGGASVLHQDGSTVLIDAGSRASFRSVLSPSLRYLGLQPDSIALTHPDGGHIGGALDSLELYPVRQILGPVSRARSSVFRELNKAAEAKHLPVLLGVPGKTYPVNRDTWLEVLHQPPPDDMNTVADERVMILRLHWQGWRILFLGDAGWSTERNMIESGKDLSADIIVAGRNRHDSSMGDDFLAAVKPKAIIASHSDFPSEERIPPRWAAHCEELGIRLFHQGQTGAVTIGLGEDKSLDLRGFLNGQELHLEK</sequence>
<evidence type="ECO:0000256" key="5">
    <source>
        <dbReference type="ARBA" id="ARBA00023136"/>
    </source>
</evidence>
<feature type="transmembrane region" description="Helical" evidence="6">
    <location>
        <begin position="314"/>
        <end position="333"/>
    </location>
</feature>
<name>A0ABT3FZW6_9BACT</name>
<evidence type="ECO:0000256" key="3">
    <source>
        <dbReference type="ARBA" id="ARBA00022692"/>
    </source>
</evidence>
<dbReference type="SUPFAM" id="SSF56281">
    <property type="entry name" value="Metallo-hydrolase/oxidoreductase"/>
    <property type="match status" value="1"/>
</dbReference>
<comment type="caution">
    <text evidence="8">The sequence shown here is derived from an EMBL/GenBank/DDBJ whole genome shotgun (WGS) entry which is preliminary data.</text>
</comment>
<comment type="subcellular location">
    <subcellularLocation>
        <location evidence="1">Cell membrane</location>
        <topology evidence="1">Multi-pass membrane protein</topology>
    </subcellularLocation>
</comment>
<gene>
    <name evidence="8" type="ORF">OJ996_06095</name>
</gene>
<dbReference type="PANTHER" id="PTHR30619:SF7">
    <property type="entry name" value="BETA-LACTAMASE DOMAIN PROTEIN"/>
    <property type="match status" value="1"/>
</dbReference>
<dbReference type="EMBL" id="JAPDDR010000003">
    <property type="protein sequence ID" value="MCW1913133.1"/>
    <property type="molecule type" value="Genomic_DNA"/>
</dbReference>
<keyword evidence="4 6" id="KW-1133">Transmembrane helix</keyword>
<proteinExistence type="predicted"/>
<feature type="transmembrane region" description="Helical" evidence="6">
    <location>
        <begin position="265"/>
        <end position="284"/>
    </location>
</feature>
<feature type="domain" description="Metallo-beta-lactamase" evidence="7">
    <location>
        <begin position="497"/>
        <end position="690"/>
    </location>
</feature>
<reference evidence="8" key="1">
    <citation type="submission" date="2022-10" db="EMBL/GenBank/DDBJ databases">
        <title>Luteolibacter sp. GHJ8, whole genome shotgun sequencing project.</title>
        <authorList>
            <person name="Zhao G."/>
            <person name="Shen L."/>
        </authorList>
    </citation>
    <scope>NUCLEOTIDE SEQUENCE</scope>
    <source>
        <strain evidence="8">GHJ8</strain>
    </source>
</reference>
<dbReference type="InterPro" id="IPR035681">
    <property type="entry name" value="ComA-like_MBL"/>
</dbReference>
<keyword evidence="3 6" id="KW-0812">Transmembrane</keyword>
<feature type="transmembrane region" description="Helical" evidence="6">
    <location>
        <begin position="379"/>
        <end position="399"/>
    </location>
</feature>
<evidence type="ECO:0000256" key="1">
    <source>
        <dbReference type="ARBA" id="ARBA00004651"/>
    </source>
</evidence>
<dbReference type="Gene3D" id="3.60.15.10">
    <property type="entry name" value="Ribonuclease Z/Hydroxyacylglutathione hydrolase-like"/>
    <property type="match status" value="1"/>
</dbReference>
<dbReference type="Pfam" id="PF03772">
    <property type="entry name" value="Competence"/>
    <property type="match status" value="1"/>
</dbReference>
<dbReference type="NCBIfam" id="TIGR00360">
    <property type="entry name" value="ComEC_N-term"/>
    <property type="match status" value="1"/>
</dbReference>
<dbReference type="PANTHER" id="PTHR30619">
    <property type="entry name" value="DNA INTERNALIZATION/COMPETENCE PROTEIN COMEC/REC2"/>
    <property type="match status" value="1"/>
</dbReference>
<evidence type="ECO:0000313" key="8">
    <source>
        <dbReference type="EMBL" id="MCW1913133.1"/>
    </source>
</evidence>
<keyword evidence="5 6" id="KW-0472">Membrane</keyword>
<evidence type="ECO:0000256" key="4">
    <source>
        <dbReference type="ARBA" id="ARBA00022989"/>
    </source>
</evidence>
<evidence type="ECO:0000256" key="6">
    <source>
        <dbReference type="SAM" id="Phobius"/>
    </source>
</evidence>
<dbReference type="InterPro" id="IPR001279">
    <property type="entry name" value="Metallo-B-lactamas"/>
</dbReference>
<dbReference type="InterPro" id="IPR004477">
    <property type="entry name" value="ComEC_N"/>
</dbReference>
<dbReference type="CDD" id="cd07731">
    <property type="entry name" value="ComA-like_MBL-fold"/>
    <property type="match status" value="1"/>
</dbReference>
<dbReference type="InterPro" id="IPR025405">
    <property type="entry name" value="DUF4131"/>
</dbReference>
<dbReference type="Pfam" id="PF13567">
    <property type="entry name" value="DUF4131"/>
    <property type="match status" value="1"/>
</dbReference>
<dbReference type="Pfam" id="PF00753">
    <property type="entry name" value="Lactamase_B"/>
    <property type="match status" value="1"/>
</dbReference>
<feature type="transmembrane region" description="Helical" evidence="6">
    <location>
        <begin position="339"/>
        <end position="358"/>
    </location>
</feature>
<evidence type="ECO:0000259" key="7">
    <source>
        <dbReference type="SMART" id="SM00849"/>
    </source>
</evidence>
<feature type="transmembrane region" description="Helical" evidence="6">
    <location>
        <begin position="411"/>
        <end position="440"/>
    </location>
</feature>
<dbReference type="Proteomes" id="UP001165653">
    <property type="component" value="Unassembled WGS sequence"/>
</dbReference>
<protein>
    <submittedName>
        <fullName evidence="8">ComEC/Rec2 family competence protein</fullName>
    </submittedName>
</protein>
<evidence type="ECO:0000313" key="9">
    <source>
        <dbReference type="Proteomes" id="UP001165653"/>
    </source>
</evidence>
<accession>A0ABT3FZW6</accession>
<dbReference type="InterPro" id="IPR036866">
    <property type="entry name" value="RibonucZ/Hydroxyglut_hydro"/>
</dbReference>
<evidence type="ECO:0000256" key="2">
    <source>
        <dbReference type="ARBA" id="ARBA00022475"/>
    </source>
</evidence>
<dbReference type="InterPro" id="IPR052159">
    <property type="entry name" value="Competence_DNA_uptake"/>
</dbReference>
<organism evidence="8 9">
    <name type="scientific">Luteolibacter rhizosphaerae</name>
    <dbReference type="NCBI Taxonomy" id="2989719"/>
    <lineage>
        <taxon>Bacteria</taxon>
        <taxon>Pseudomonadati</taxon>
        <taxon>Verrucomicrobiota</taxon>
        <taxon>Verrucomicrobiia</taxon>
        <taxon>Verrucomicrobiales</taxon>
        <taxon>Verrucomicrobiaceae</taxon>
        <taxon>Luteolibacter</taxon>
    </lineage>
</organism>
<keyword evidence="9" id="KW-1185">Reference proteome</keyword>